<keyword evidence="3" id="KW-1185">Reference proteome</keyword>
<sequence>MDHLLVPKHPARPAPKVRYYCRQEYDGGDFLTYPERMGWIDDGDTWLDLSDSHDVDEASAFLQQWLFFGLLHEFFGELADFSAFIETDSSSGIVYVHTRELLPMARAWLERERAEKRLALQGARLKQCLKKTYSIYHAVTDEQDEFLDPYLQLSLVATSRFLTHVASLLYPDEFPQAPWTLPCVKFDEGRLANAKDVNNDMDILGVEMVQSGWCPRQVGIAERCSFETYYFCSRLRMGRPPDAPRHDSCTQLQCLALQVESGTYATKHVRPGCSCPWLSPSTDAVCAILRAGRIPLVAFDPSTDTLALSSTTTTTSPPPPRYTALSHIWSDGLGNPSANALPRCQLRRIAAVVASTTSGSQHEPPPPRPQQQQQHWFWLDTLLCPVGGPDARDARLLAIQRMRQTYALSARVLVLAADLQATSTSTASIGTSTSAAAGPAGDDDSAEALLPVMDKLYLTALSNWTSRLWTLQEGALGRGPLDVLFGDGVVWGFDDDVDGEAGDLGGEADAWGLGRVDAVDWGYMVGLVRGDVDMGELQAGQPVVVDTTPRRFSLRHASVAVARRATSVREDEALCLGSLLEADMRAITRAPRRDRMKALWASLPVVPREVLFLREATMGEAGWRWAPRSFLGVPNAGNGVVLGTEGTARVTAEGLRTVAHGFDLDGLVCPLRRGVLRLREKGSGAVYSLIKQAPLLRGGAEQFEQAWTVPDGEFMRIALVVEDREIGRGGKYCCMVFVWKEEDEVAYARRGDAGFITSRDVAVDWESDGSSDEEAEACFEDPWSNDIYAEVTGTLQKEPQAWCID</sequence>
<dbReference type="PANTHER" id="PTHR39596:SF3">
    <property type="entry name" value="HETEROKARYON INCOMPATIBILITY DOMAIN-CONTAINING PROTEIN"/>
    <property type="match status" value="1"/>
</dbReference>
<dbReference type="STRING" id="236234.A0A1J9S612"/>
<evidence type="ECO:0000259" key="1">
    <source>
        <dbReference type="Pfam" id="PF06985"/>
    </source>
</evidence>
<organism evidence="2 3">
    <name type="scientific">Diplodia corticola</name>
    <dbReference type="NCBI Taxonomy" id="236234"/>
    <lineage>
        <taxon>Eukaryota</taxon>
        <taxon>Fungi</taxon>
        <taxon>Dikarya</taxon>
        <taxon>Ascomycota</taxon>
        <taxon>Pezizomycotina</taxon>
        <taxon>Dothideomycetes</taxon>
        <taxon>Dothideomycetes incertae sedis</taxon>
        <taxon>Botryosphaeriales</taxon>
        <taxon>Botryosphaeriaceae</taxon>
        <taxon>Diplodia</taxon>
    </lineage>
</organism>
<dbReference type="PANTHER" id="PTHR39596">
    <property type="match status" value="1"/>
</dbReference>
<comment type="caution">
    <text evidence="2">The sequence shown here is derived from an EMBL/GenBank/DDBJ whole genome shotgun (WGS) entry which is preliminary data.</text>
</comment>
<proteinExistence type="predicted"/>
<dbReference type="Pfam" id="PF06985">
    <property type="entry name" value="HET"/>
    <property type="match status" value="1"/>
</dbReference>
<gene>
    <name evidence="2" type="ORF">BKCO1_14000155</name>
</gene>
<dbReference type="EMBL" id="MNUE01000014">
    <property type="protein sequence ID" value="OJD35959.1"/>
    <property type="molecule type" value="Genomic_DNA"/>
</dbReference>
<dbReference type="AlphaFoldDB" id="A0A1J9S612"/>
<dbReference type="InterPro" id="IPR010730">
    <property type="entry name" value="HET"/>
</dbReference>
<accession>A0A1J9S612</accession>
<dbReference type="Proteomes" id="UP000183809">
    <property type="component" value="Unassembled WGS sequence"/>
</dbReference>
<evidence type="ECO:0000313" key="3">
    <source>
        <dbReference type="Proteomes" id="UP000183809"/>
    </source>
</evidence>
<dbReference type="RefSeq" id="XP_020132219.1">
    <property type="nucleotide sequence ID" value="XM_020271068.1"/>
</dbReference>
<name>A0A1J9S612_9PEZI</name>
<protein>
    <submittedName>
        <fullName evidence="2">Het domain protein</fullName>
    </submittedName>
</protein>
<dbReference type="OrthoDB" id="2426273at2759"/>
<feature type="domain" description="Heterokaryon incompatibility" evidence="1">
    <location>
        <begin position="322"/>
        <end position="473"/>
    </location>
</feature>
<evidence type="ECO:0000313" key="2">
    <source>
        <dbReference type="EMBL" id="OJD35959.1"/>
    </source>
</evidence>
<dbReference type="GeneID" id="31011327"/>
<reference evidence="2 3" key="1">
    <citation type="submission" date="2016-10" db="EMBL/GenBank/DDBJ databases">
        <title>Proteomics and genomics reveal pathogen-plant mechanisms compatible with a hemibiotrophic lifestyle of Diplodia corticola.</title>
        <authorList>
            <person name="Fernandes I."/>
            <person name="De Jonge R."/>
            <person name="Van De Peer Y."/>
            <person name="Devreese B."/>
            <person name="Alves A."/>
            <person name="Esteves A.C."/>
        </authorList>
    </citation>
    <scope>NUCLEOTIDE SEQUENCE [LARGE SCALE GENOMIC DNA]</scope>
    <source>
        <strain evidence="2 3">CBS 112549</strain>
    </source>
</reference>